<evidence type="ECO:0000313" key="3">
    <source>
        <dbReference type="Proteomes" id="UP000887159"/>
    </source>
</evidence>
<evidence type="ECO:0000256" key="1">
    <source>
        <dbReference type="SAM" id="MobiDB-lite"/>
    </source>
</evidence>
<keyword evidence="3" id="KW-1185">Reference proteome</keyword>
<gene>
    <name evidence="2" type="ORF">TNCV_2485741</name>
</gene>
<dbReference type="AlphaFoldDB" id="A0A8X6VZV6"/>
<evidence type="ECO:0000313" key="2">
    <source>
        <dbReference type="EMBL" id="GFY25454.1"/>
    </source>
</evidence>
<protein>
    <submittedName>
        <fullName evidence="2">Uncharacterized protein</fullName>
    </submittedName>
</protein>
<sequence length="77" mass="8966">MDRQRRSEVREYDRPATDHKRDGAKGRGEVISTFQQRMPPEPLTTNNKASQRQHGPETKATFNETIEQGKKEEKKNL</sequence>
<name>A0A8X6VZV6_TRICX</name>
<dbReference type="Proteomes" id="UP000887159">
    <property type="component" value="Unassembled WGS sequence"/>
</dbReference>
<comment type="caution">
    <text evidence="2">The sequence shown here is derived from an EMBL/GenBank/DDBJ whole genome shotgun (WGS) entry which is preliminary data.</text>
</comment>
<organism evidence="2 3">
    <name type="scientific">Trichonephila clavipes</name>
    <name type="common">Golden silk orbweaver</name>
    <name type="synonym">Nephila clavipes</name>
    <dbReference type="NCBI Taxonomy" id="2585209"/>
    <lineage>
        <taxon>Eukaryota</taxon>
        <taxon>Metazoa</taxon>
        <taxon>Ecdysozoa</taxon>
        <taxon>Arthropoda</taxon>
        <taxon>Chelicerata</taxon>
        <taxon>Arachnida</taxon>
        <taxon>Araneae</taxon>
        <taxon>Araneomorphae</taxon>
        <taxon>Entelegynae</taxon>
        <taxon>Araneoidea</taxon>
        <taxon>Nephilidae</taxon>
        <taxon>Trichonephila</taxon>
    </lineage>
</organism>
<proteinExistence type="predicted"/>
<reference evidence="2" key="1">
    <citation type="submission" date="2020-08" db="EMBL/GenBank/DDBJ databases">
        <title>Multicomponent nature underlies the extraordinary mechanical properties of spider dragline silk.</title>
        <authorList>
            <person name="Kono N."/>
            <person name="Nakamura H."/>
            <person name="Mori M."/>
            <person name="Yoshida Y."/>
            <person name="Ohtoshi R."/>
            <person name="Malay A.D."/>
            <person name="Moran D.A.P."/>
            <person name="Tomita M."/>
            <person name="Numata K."/>
            <person name="Arakawa K."/>
        </authorList>
    </citation>
    <scope>NUCLEOTIDE SEQUENCE</scope>
</reference>
<feature type="compositionally biased region" description="Polar residues" evidence="1">
    <location>
        <begin position="43"/>
        <end position="53"/>
    </location>
</feature>
<feature type="compositionally biased region" description="Basic and acidic residues" evidence="1">
    <location>
        <begin position="1"/>
        <end position="28"/>
    </location>
</feature>
<accession>A0A8X6VZV6</accession>
<dbReference type="EMBL" id="BMAU01021371">
    <property type="protein sequence ID" value="GFY25454.1"/>
    <property type="molecule type" value="Genomic_DNA"/>
</dbReference>
<feature type="region of interest" description="Disordered" evidence="1">
    <location>
        <begin position="1"/>
        <end position="77"/>
    </location>
</feature>
<feature type="compositionally biased region" description="Basic and acidic residues" evidence="1">
    <location>
        <begin position="67"/>
        <end position="77"/>
    </location>
</feature>